<reference evidence="13 14" key="1">
    <citation type="submission" date="2016-03" db="EMBL/GenBank/DDBJ databases">
        <title>Genome sequence of Nesiotobacter sp. nov., a moderately halophilic alphaproteobacterium isolated from the Yellow Sea, China.</title>
        <authorList>
            <person name="Zhang G."/>
            <person name="Zhang R."/>
        </authorList>
    </citation>
    <scope>NUCLEOTIDE SEQUENCE [LARGE SCALE GENOMIC DNA]</scope>
    <source>
        <strain evidence="13 14">WB1-6</strain>
    </source>
</reference>
<feature type="transmembrane region" description="Helical" evidence="12">
    <location>
        <begin position="17"/>
        <end position="36"/>
    </location>
</feature>
<dbReference type="EMBL" id="LVVZ01000041">
    <property type="protein sequence ID" value="OKL42492.1"/>
    <property type="molecule type" value="Genomic_DNA"/>
</dbReference>
<dbReference type="RefSeq" id="WP_028482521.1">
    <property type="nucleotide sequence ID" value="NZ_LVVZ01000041.1"/>
</dbReference>
<organism evidence="13 14">
    <name type="scientific">Pseudovibrio exalbescens</name>
    <dbReference type="NCBI Taxonomy" id="197461"/>
    <lineage>
        <taxon>Bacteria</taxon>
        <taxon>Pseudomonadati</taxon>
        <taxon>Pseudomonadota</taxon>
        <taxon>Alphaproteobacteria</taxon>
        <taxon>Hyphomicrobiales</taxon>
        <taxon>Stappiaceae</taxon>
        <taxon>Pseudovibrio</taxon>
    </lineage>
</organism>
<evidence type="ECO:0000256" key="10">
    <source>
        <dbReference type="HAMAP-Rule" id="MF_00155"/>
    </source>
</evidence>
<dbReference type="InterPro" id="IPR023471">
    <property type="entry name" value="CtaG/Cox11_dom_sf"/>
</dbReference>
<name>A0A1U7JCT9_9HYPH</name>
<proteinExistence type="inferred from homology"/>
<sequence>MTHHDQTKAQNRRNGKVALICVGIFAGMVGMAYAAVPLYDLFCRVTGYGGTTQRADAGSQTILDREIIVRFDANTSSGLPWDFEAETRTVRVKLGQMAEVFYKAENLSGHQTVGTSTFNVTPAEMGGYFNKIDCFCFTEQPLVAGESVDMPVLFFIDPAMDEDDRLDKVKEVTLSYTFFPVKEKQSDETASVVTDEGTQRGAKL</sequence>
<feature type="topological domain" description="Cytoplasmic" evidence="10">
    <location>
        <begin position="1"/>
        <end position="12"/>
    </location>
</feature>
<dbReference type="HAMAP" id="MF_00155">
    <property type="entry name" value="CtaG"/>
    <property type="match status" value="1"/>
</dbReference>
<keyword evidence="9 10" id="KW-0472">Membrane</keyword>
<evidence type="ECO:0000256" key="3">
    <source>
        <dbReference type="ARBA" id="ARBA00009620"/>
    </source>
</evidence>
<feature type="region of interest" description="Disordered" evidence="11">
    <location>
        <begin position="184"/>
        <end position="204"/>
    </location>
</feature>
<evidence type="ECO:0000256" key="12">
    <source>
        <dbReference type="SAM" id="Phobius"/>
    </source>
</evidence>
<dbReference type="PANTHER" id="PTHR21320:SF3">
    <property type="entry name" value="CYTOCHROME C OXIDASE ASSEMBLY PROTEIN COX11, MITOCHONDRIAL-RELATED"/>
    <property type="match status" value="1"/>
</dbReference>
<dbReference type="GO" id="GO:0008535">
    <property type="term" value="P:respiratory chain complex IV assembly"/>
    <property type="evidence" value="ECO:0007669"/>
    <property type="project" value="UniProtKB-UniRule"/>
</dbReference>
<comment type="similarity">
    <text evidence="3 10">Belongs to the COX11/CtaG family.</text>
</comment>
<evidence type="ECO:0000256" key="4">
    <source>
        <dbReference type="ARBA" id="ARBA00015384"/>
    </source>
</evidence>
<keyword evidence="8 10" id="KW-0186">Copper</keyword>
<keyword evidence="10" id="KW-0997">Cell inner membrane</keyword>
<accession>A0A1U7JCT9</accession>
<keyword evidence="7 10" id="KW-1133">Transmembrane helix</keyword>
<evidence type="ECO:0000256" key="11">
    <source>
        <dbReference type="SAM" id="MobiDB-lite"/>
    </source>
</evidence>
<dbReference type="NCBIfam" id="NF003465">
    <property type="entry name" value="PRK05089.1"/>
    <property type="match status" value="1"/>
</dbReference>
<evidence type="ECO:0000256" key="2">
    <source>
        <dbReference type="ARBA" id="ARBA00004382"/>
    </source>
</evidence>
<dbReference type="Proteomes" id="UP000185783">
    <property type="component" value="Unassembled WGS sequence"/>
</dbReference>
<keyword evidence="5 10" id="KW-0812">Transmembrane</keyword>
<keyword evidence="10" id="KW-1003">Cell membrane</keyword>
<evidence type="ECO:0000313" key="13">
    <source>
        <dbReference type="EMBL" id="OKL42492.1"/>
    </source>
</evidence>
<evidence type="ECO:0000256" key="8">
    <source>
        <dbReference type="ARBA" id="ARBA00023008"/>
    </source>
</evidence>
<dbReference type="FunFam" id="2.60.370.10:FF:000001">
    <property type="entry name" value="COX11 cytochrome c oxidase assembly homolog"/>
    <property type="match status" value="1"/>
</dbReference>
<dbReference type="Gene3D" id="2.60.370.10">
    <property type="entry name" value="Ctag/Cox11"/>
    <property type="match status" value="1"/>
</dbReference>
<evidence type="ECO:0000256" key="6">
    <source>
        <dbReference type="ARBA" id="ARBA00022968"/>
    </source>
</evidence>
<evidence type="ECO:0000256" key="1">
    <source>
        <dbReference type="ARBA" id="ARBA00004007"/>
    </source>
</evidence>
<keyword evidence="14" id="KW-1185">Reference proteome</keyword>
<dbReference type="PIRSF" id="PIRSF005413">
    <property type="entry name" value="COX11"/>
    <property type="match status" value="1"/>
</dbReference>
<comment type="subcellular location">
    <subcellularLocation>
        <location evidence="2 10">Cell inner membrane</location>
        <topology evidence="2 10">Single-pass type II membrane protein</topology>
        <orientation evidence="2 10">Periplasmic side</orientation>
    </subcellularLocation>
</comment>
<dbReference type="PANTHER" id="PTHR21320">
    <property type="entry name" value="CYTOCHROME C OXIDASE ASSEMBLY PROTEIN COX11-RELATED"/>
    <property type="match status" value="1"/>
</dbReference>
<feature type="topological domain" description="Periplasmic" evidence="10">
    <location>
        <begin position="36"/>
        <end position="204"/>
    </location>
</feature>
<protein>
    <recommendedName>
        <fullName evidence="4 10">Cytochrome c oxidase assembly protein CtaG</fullName>
    </recommendedName>
</protein>
<dbReference type="GO" id="GO:0005886">
    <property type="term" value="C:plasma membrane"/>
    <property type="evidence" value="ECO:0007669"/>
    <property type="project" value="UniProtKB-SubCell"/>
</dbReference>
<keyword evidence="6 10" id="KW-0735">Signal-anchor</keyword>
<gene>
    <name evidence="10" type="primary">ctaG</name>
    <name evidence="13" type="ORF">A3843_17645</name>
</gene>
<comment type="caution">
    <text evidence="13">The sequence shown here is derived from an EMBL/GenBank/DDBJ whole genome shotgun (WGS) entry which is preliminary data.</text>
</comment>
<dbReference type="STRING" id="197461.A3843_17645"/>
<evidence type="ECO:0000256" key="7">
    <source>
        <dbReference type="ARBA" id="ARBA00022989"/>
    </source>
</evidence>
<comment type="function">
    <text evidence="1 10">Exerts its effect at some terminal stage of cytochrome c oxidase synthesis, probably by being involved in the insertion of the copper B into subunit I.</text>
</comment>
<evidence type="ECO:0000313" key="14">
    <source>
        <dbReference type="Proteomes" id="UP000185783"/>
    </source>
</evidence>
<dbReference type="GO" id="GO:0005507">
    <property type="term" value="F:copper ion binding"/>
    <property type="evidence" value="ECO:0007669"/>
    <property type="project" value="InterPro"/>
</dbReference>
<evidence type="ECO:0000256" key="5">
    <source>
        <dbReference type="ARBA" id="ARBA00022692"/>
    </source>
</evidence>
<dbReference type="InterPro" id="IPR007533">
    <property type="entry name" value="Cyt_c_oxidase_assmbl_CtaG"/>
</dbReference>
<dbReference type="Pfam" id="PF04442">
    <property type="entry name" value="CtaG_Cox11"/>
    <property type="match status" value="1"/>
</dbReference>
<evidence type="ECO:0000256" key="9">
    <source>
        <dbReference type="ARBA" id="ARBA00023136"/>
    </source>
</evidence>
<dbReference type="SUPFAM" id="SSF110111">
    <property type="entry name" value="Ctag/Cox11"/>
    <property type="match status" value="1"/>
</dbReference>
<dbReference type="AlphaFoldDB" id="A0A1U7JCT9"/>